<name>A0ABU0M8N3_9HYPH</name>
<dbReference type="PROSITE" id="PS01148">
    <property type="entry name" value="UPF0033"/>
    <property type="match status" value="1"/>
</dbReference>
<feature type="domain" description="UPF0033" evidence="2">
    <location>
        <begin position="42"/>
        <end position="66"/>
    </location>
</feature>
<keyword evidence="4" id="KW-1185">Reference proteome</keyword>
<evidence type="ECO:0000313" key="4">
    <source>
        <dbReference type="Proteomes" id="UP001223743"/>
    </source>
</evidence>
<evidence type="ECO:0000256" key="1">
    <source>
        <dbReference type="ARBA" id="ARBA00008984"/>
    </source>
</evidence>
<protein>
    <submittedName>
        <fullName evidence="3">TusA-related sulfurtransferase</fullName>
    </submittedName>
</protein>
<dbReference type="Pfam" id="PF01206">
    <property type="entry name" value="TusA"/>
    <property type="match status" value="1"/>
</dbReference>
<dbReference type="SUPFAM" id="SSF64307">
    <property type="entry name" value="SirA-like"/>
    <property type="match status" value="1"/>
</dbReference>
<sequence>MPIIFCFKKALAAPKSNRVQARGRPTSLNLRKGIDVQADAELDAIGLECPLPVLKARKRLSAMRPGTRLLVLATDPMAAIDLPHLCTEDGHRLLSRTSEERYGTTVLAFLVERGPDRAA</sequence>
<accession>A0ABU0M8N3</accession>
<dbReference type="Gene3D" id="3.30.110.40">
    <property type="entry name" value="TusA-like domain"/>
    <property type="match status" value="1"/>
</dbReference>
<organism evidence="3 4">
    <name type="scientific">Kaistia geumhonensis</name>
    <dbReference type="NCBI Taxonomy" id="410839"/>
    <lineage>
        <taxon>Bacteria</taxon>
        <taxon>Pseudomonadati</taxon>
        <taxon>Pseudomonadota</taxon>
        <taxon>Alphaproteobacteria</taxon>
        <taxon>Hyphomicrobiales</taxon>
        <taxon>Kaistiaceae</taxon>
        <taxon>Kaistia</taxon>
    </lineage>
</organism>
<evidence type="ECO:0000259" key="2">
    <source>
        <dbReference type="PROSITE" id="PS01148"/>
    </source>
</evidence>
<dbReference type="InterPro" id="IPR001455">
    <property type="entry name" value="TusA-like"/>
</dbReference>
<dbReference type="EMBL" id="JAUSWJ010000001">
    <property type="protein sequence ID" value="MDQ0517278.1"/>
    <property type="molecule type" value="Genomic_DNA"/>
</dbReference>
<proteinExistence type="inferred from homology"/>
<gene>
    <name evidence="3" type="ORF">QO015_002891</name>
</gene>
<evidence type="ECO:0000313" key="3">
    <source>
        <dbReference type="EMBL" id="MDQ0517278.1"/>
    </source>
</evidence>
<dbReference type="RefSeq" id="WP_307290308.1">
    <property type="nucleotide sequence ID" value="NZ_JAPKNF010000001.1"/>
</dbReference>
<dbReference type="Proteomes" id="UP001223743">
    <property type="component" value="Unassembled WGS sequence"/>
</dbReference>
<reference evidence="3 4" key="1">
    <citation type="submission" date="2023-07" db="EMBL/GenBank/DDBJ databases">
        <title>Genomic Encyclopedia of Type Strains, Phase IV (KMG-IV): sequencing the most valuable type-strain genomes for metagenomic binning, comparative biology and taxonomic classification.</title>
        <authorList>
            <person name="Goeker M."/>
        </authorList>
    </citation>
    <scope>NUCLEOTIDE SEQUENCE [LARGE SCALE GENOMIC DNA]</scope>
    <source>
        <strain evidence="3 4">B1-1</strain>
    </source>
</reference>
<dbReference type="PANTHER" id="PTHR33279:SF6">
    <property type="entry name" value="SULFUR CARRIER PROTEIN YEDF-RELATED"/>
    <property type="match status" value="1"/>
</dbReference>
<comment type="similarity">
    <text evidence="1">Belongs to the sulfur carrier protein TusA family.</text>
</comment>
<comment type="caution">
    <text evidence="3">The sequence shown here is derived from an EMBL/GenBank/DDBJ whole genome shotgun (WGS) entry which is preliminary data.</text>
</comment>
<dbReference type="CDD" id="cd00291">
    <property type="entry name" value="SirA_YedF_YeeD"/>
    <property type="match status" value="1"/>
</dbReference>
<dbReference type="InterPro" id="IPR036868">
    <property type="entry name" value="TusA-like_sf"/>
</dbReference>
<dbReference type="PANTHER" id="PTHR33279">
    <property type="entry name" value="SULFUR CARRIER PROTEIN YEDF-RELATED"/>
    <property type="match status" value="1"/>
</dbReference>